<sequence>MSIEAHKLIAENKLLSEVIDLKKELTAAKVKAGTAVMLKTRAQRQRDLVRMQLIATKRELAEKKKIVSALEKENLKLRRSLLEASL</sequence>
<keyword evidence="1" id="KW-0175">Coiled coil</keyword>
<gene>
    <name evidence="2" type="ORF">RAN89_06065</name>
</gene>
<proteinExistence type="predicted"/>
<dbReference type="RefSeq" id="WP_313868713.1">
    <property type="nucleotide sequence ID" value="NZ_CP132507.1"/>
</dbReference>
<evidence type="ECO:0000313" key="3">
    <source>
        <dbReference type="Proteomes" id="UP001302257"/>
    </source>
</evidence>
<reference evidence="2 3" key="1">
    <citation type="submission" date="2023-08" db="EMBL/GenBank/DDBJ databases">
        <title>Rhodoferax potami sp. nov. and Rhodoferax mekongensis sp. nov., isolated from the Mekong River in Thailand.</title>
        <authorList>
            <person name="Kitikhun S."/>
            <person name="Charoenyingcharoen P."/>
            <person name="Siriarchawattana P."/>
            <person name="Likhitrattanapisal S."/>
            <person name="Nilsakha T."/>
            <person name="Chanpet A."/>
            <person name="Rattanawaree P."/>
            <person name="Ingsriswang S."/>
        </authorList>
    </citation>
    <scope>NUCLEOTIDE SEQUENCE [LARGE SCALE GENOMIC DNA]</scope>
    <source>
        <strain evidence="2 3">TBRC 17307</strain>
    </source>
</reference>
<dbReference type="EMBL" id="CP132507">
    <property type="protein sequence ID" value="WNO05991.1"/>
    <property type="molecule type" value="Genomic_DNA"/>
</dbReference>
<keyword evidence="3" id="KW-1185">Reference proteome</keyword>
<organism evidence="2 3">
    <name type="scientific">Rhodoferax mekongensis</name>
    <dbReference type="NCBI Taxonomy" id="3068341"/>
    <lineage>
        <taxon>Bacteria</taxon>
        <taxon>Pseudomonadati</taxon>
        <taxon>Pseudomonadota</taxon>
        <taxon>Betaproteobacteria</taxon>
        <taxon>Burkholderiales</taxon>
        <taxon>Comamonadaceae</taxon>
        <taxon>Rhodoferax</taxon>
    </lineage>
</organism>
<protein>
    <submittedName>
        <fullName evidence="2">Uncharacterized protein</fullName>
    </submittedName>
</protein>
<feature type="coiled-coil region" evidence="1">
    <location>
        <begin position="53"/>
        <end position="80"/>
    </location>
</feature>
<evidence type="ECO:0000256" key="1">
    <source>
        <dbReference type="SAM" id="Coils"/>
    </source>
</evidence>
<dbReference type="Proteomes" id="UP001302257">
    <property type="component" value="Chromosome"/>
</dbReference>
<name>A0ABZ0B274_9BURK</name>
<evidence type="ECO:0000313" key="2">
    <source>
        <dbReference type="EMBL" id="WNO05991.1"/>
    </source>
</evidence>
<accession>A0ABZ0B274</accession>